<reference evidence="3" key="1">
    <citation type="submission" date="2019-07" db="EMBL/GenBank/DDBJ databases">
        <title>Annotation for the trematode Paragonimus miyazaki's.</title>
        <authorList>
            <person name="Choi Y.-J."/>
        </authorList>
    </citation>
    <scope>NUCLEOTIDE SEQUENCE</scope>
    <source>
        <strain evidence="3">Japan</strain>
    </source>
</reference>
<comment type="caution">
    <text evidence="3">The sequence shown here is derived from an EMBL/GenBank/DDBJ whole genome shotgun (WGS) entry which is preliminary data.</text>
</comment>
<organism evidence="3 4">
    <name type="scientific">Paragonimus skrjabini miyazakii</name>
    <dbReference type="NCBI Taxonomy" id="59628"/>
    <lineage>
        <taxon>Eukaryota</taxon>
        <taxon>Metazoa</taxon>
        <taxon>Spiralia</taxon>
        <taxon>Lophotrochozoa</taxon>
        <taxon>Platyhelminthes</taxon>
        <taxon>Trematoda</taxon>
        <taxon>Digenea</taxon>
        <taxon>Plagiorchiida</taxon>
        <taxon>Troglotremata</taxon>
        <taxon>Troglotrematidae</taxon>
        <taxon>Paragonimus</taxon>
    </lineage>
</organism>
<evidence type="ECO:0000259" key="2">
    <source>
        <dbReference type="Pfam" id="PF25325"/>
    </source>
</evidence>
<dbReference type="InterPro" id="IPR057428">
    <property type="entry name" value="EFHB_EF-hand_C"/>
</dbReference>
<protein>
    <submittedName>
        <fullName evidence="3">EF-hand domain-containing family member B</fullName>
    </submittedName>
</protein>
<accession>A0A8S9YEG9</accession>
<proteinExistence type="predicted"/>
<feature type="region of interest" description="Disordered" evidence="1">
    <location>
        <begin position="472"/>
        <end position="492"/>
    </location>
</feature>
<evidence type="ECO:0000256" key="1">
    <source>
        <dbReference type="SAM" id="MobiDB-lite"/>
    </source>
</evidence>
<dbReference type="Proteomes" id="UP000822476">
    <property type="component" value="Unassembled WGS sequence"/>
</dbReference>
<gene>
    <name evidence="3" type="ORF">EG68_09229</name>
</gene>
<feature type="domain" description="EFHB C-terminal EF-hand" evidence="2">
    <location>
        <begin position="495"/>
        <end position="578"/>
    </location>
</feature>
<keyword evidence="4" id="KW-1185">Reference proteome</keyword>
<dbReference type="AlphaFoldDB" id="A0A8S9YEG9"/>
<dbReference type="EMBL" id="JTDE01021040">
    <property type="protein sequence ID" value="KAF7233488.1"/>
    <property type="molecule type" value="Genomic_DNA"/>
</dbReference>
<evidence type="ECO:0000313" key="4">
    <source>
        <dbReference type="Proteomes" id="UP000822476"/>
    </source>
</evidence>
<name>A0A8S9YEG9_9TREM</name>
<dbReference type="Pfam" id="PF25325">
    <property type="entry name" value="EF-hand_EFHB_C"/>
    <property type="match status" value="1"/>
</dbReference>
<evidence type="ECO:0000313" key="3">
    <source>
        <dbReference type="EMBL" id="KAF7233488.1"/>
    </source>
</evidence>
<sequence length="596" mass="68115">MVEFSEHTKISTNPLDCGCRGTVNKCRHRSPLIPFSKDLTVKTQIRELICPKEPSSLEAISQAMKEGIYDSSKKKPLGMCPEPNLPKNIDQRETVFGRPNIPDEGAAPLLNPRRSRAELLREEAADRKQFIVSHKHLIAGEQGRRRYENFDENKVFGMQTHCDPRGILVSRALNWFSDTQVANQTPVMSRGQFDFKQRYDHHLGRTRDPIADTMNVPEGHVFGLSSKRGELTVGQLLHGKIPRQLAGLPFDNLPEPLQPKQSACVSYMQRLQELVPVIHHALREARFWRGAEITAALCHLAKGADHVPMLDARELFRHFEVPLDEELTEQMFDAVKVRASDEMAKSVRERLDQKQPTNQVVDRILMNADDLVHIAVDWRLMATFLDWKRHAMETDRLKACGCLKDANQISTERQEGKLPHTLADAVRRRLRRAIDANLLTYQLTSEQYSGNSGGLVNSDCWIRLGKPPVEREKPVPKVRSVHNTTDYGDEPNVRSVLHPNIYQEYGLSQRDLLILRPQEEIRSIMENAGLSDQVAEEAVFQQIWERAVTLDKSWLRELASTDGKKVSMQAFKEALFEVRGKEICKRVDQEYTKRCC</sequence>
<dbReference type="OrthoDB" id="2096280at2759"/>